<dbReference type="GO" id="GO:0003677">
    <property type="term" value="F:DNA binding"/>
    <property type="evidence" value="ECO:0007669"/>
    <property type="project" value="UniProtKB-KW"/>
</dbReference>
<evidence type="ECO:0000256" key="2">
    <source>
        <dbReference type="ARBA" id="ARBA00023125"/>
    </source>
</evidence>
<reference evidence="5" key="1">
    <citation type="submission" date="2020-02" db="EMBL/GenBank/DDBJ databases">
        <authorList>
            <person name="Meier V. D."/>
        </authorList>
    </citation>
    <scope>NUCLEOTIDE SEQUENCE</scope>
    <source>
        <strain evidence="5">AVDCRST_MAG22</strain>
    </source>
</reference>
<evidence type="ECO:0000313" key="5">
    <source>
        <dbReference type="EMBL" id="CAA9410332.1"/>
    </source>
</evidence>
<dbReference type="EMBL" id="CADCUV010000076">
    <property type="protein sequence ID" value="CAA9410332.1"/>
    <property type="molecule type" value="Genomic_DNA"/>
</dbReference>
<dbReference type="InterPro" id="IPR036388">
    <property type="entry name" value="WH-like_DNA-bd_sf"/>
</dbReference>
<dbReference type="PANTHER" id="PTHR38445">
    <property type="entry name" value="HTH-TYPE TRANSCRIPTIONAL REPRESSOR YTRA"/>
    <property type="match status" value="1"/>
</dbReference>
<proteinExistence type="predicted"/>
<dbReference type="InterPro" id="IPR000524">
    <property type="entry name" value="Tscrpt_reg_HTH_GntR"/>
</dbReference>
<dbReference type="AlphaFoldDB" id="A0A6J4PE51"/>
<keyword evidence="1" id="KW-0805">Transcription regulation</keyword>
<evidence type="ECO:0000259" key="4">
    <source>
        <dbReference type="PROSITE" id="PS50949"/>
    </source>
</evidence>
<dbReference type="SMART" id="SM00345">
    <property type="entry name" value="HTH_GNTR"/>
    <property type="match status" value="1"/>
</dbReference>
<dbReference type="SUPFAM" id="SSF46785">
    <property type="entry name" value="Winged helix' DNA-binding domain"/>
    <property type="match status" value="1"/>
</dbReference>
<dbReference type="GO" id="GO:0003700">
    <property type="term" value="F:DNA-binding transcription factor activity"/>
    <property type="evidence" value="ECO:0007669"/>
    <property type="project" value="InterPro"/>
</dbReference>
<dbReference type="PROSITE" id="PS50949">
    <property type="entry name" value="HTH_GNTR"/>
    <property type="match status" value="1"/>
</dbReference>
<dbReference type="PANTHER" id="PTHR38445:SF7">
    <property type="entry name" value="GNTR-FAMILY TRANSCRIPTIONAL REGULATOR"/>
    <property type="match status" value="1"/>
</dbReference>
<protein>
    <submittedName>
        <fullName evidence="5">Transcriptional regulator, GntR family</fullName>
    </submittedName>
</protein>
<organism evidence="5">
    <name type="scientific">uncultured Rubrobacteraceae bacterium</name>
    <dbReference type="NCBI Taxonomy" id="349277"/>
    <lineage>
        <taxon>Bacteria</taxon>
        <taxon>Bacillati</taxon>
        <taxon>Actinomycetota</taxon>
        <taxon>Rubrobacteria</taxon>
        <taxon>Rubrobacterales</taxon>
        <taxon>Rubrobacteraceae</taxon>
        <taxon>environmental samples</taxon>
    </lineage>
</organism>
<dbReference type="InterPro" id="IPR036390">
    <property type="entry name" value="WH_DNA-bd_sf"/>
</dbReference>
<gene>
    <name evidence="5" type="ORF">AVDCRST_MAG22-1821</name>
</gene>
<dbReference type="Gene3D" id="1.10.10.10">
    <property type="entry name" value="Winged helix-like DNA-binding domain superfamily/Winged helix DNA-binding domain"/>
    <property type="match status" value="1"/>
</dbReference>
<accession>A0A6J4PE51</accession>
<keyword evidence="3" id="KW-0804">Transcription</keyword>
<dbReference type="Pfam" id="PF00392">
    <property type="entry name" value="GntR"/>
    <property type="match status" value="1"/>
</dbReference>
<evidence type="ECO:0000256" key="3">
    <source>
        <dbReference type="ARBA" id="ARBA00023163"/>
    </source>
</evidence>
<name>A0A6J4PE51_9ACTN</name>
<keyword evidence="2" id="KW-0238">DNA-binding</keyword>
<evidence type="ECO:0000256" key="1">
    <source>
        <dbReference type="ARBA" id="ARBA00023015"/>
    </source>
</evidence>
<feature type="domain" description="HTH gntR-type" evidence="4">
    <location>
        <begin position="1"/>
        <end position="62"/>
    </location>
</feature>
<sequence>MAQVRHAVEVGGLGPGEKLPTVRGLAEELAIAPNTIVKAYNELQREGLVESRAGVGTVVAGGVVEIAMGRRKEAVFERLRVLVRDAAALGITEDDLWESLDTEFERIPREKGEEG</sequence>